<comment type="caution">
    <text evidence="3">The sequence shown here is derived from an EMBL/GenBank/DDBJ whole genome shotgun (WGS) entry which is preliminary data.</text>
</comment>
<dbReference type="Proteomes" id="UP001341840">
    <property type="component" value="Unassembled WGS sequence"/>
</dbReference>
<name>A0ABU6X4H5_9FABA</name>
<keyword evidence="1" id="KW-0175">Coiled coil</keyword>
<sequence>MAEATHLSRLEEICLSSKHEIATLKRGLAEANERITDTQSQLTTIEKLIRENLLEKEQSKPQSEQEIIAAEIQAKIEEDQEIQHKATHQQFSKNEPEADAEILDQENFQRIQIHTNLPSQLQVEGEAKFTDQDPNPNTAEQQLISQLNSKKNRSEFQSITRNRERKDESEVELDAPESVDGDATDGFKDRRAGEGSKLVKMVVAQRPPPEPPNLNAHTTVEAEREPSALELLMREQRLHHHPTAAAGSTEKGRSRK</sequence>
<feature type="compositionally biased region" description="Acidic residues" evidence="2">
    <location>
        <begin position="169"/>
        <end position="183"/>
    </location>
</feature>
<evidence type="ECO:0000313" key="4">
    <source>
        <dbReference type="Proteomes" id="UP001341840"/>
    </source>
</evidence>
<evidence type="ECO:0000313" key="3">
    <source>
        <dbReference type="EMBL" id="MED6193024.1"/>
    </source>
</evidence>
<evidence type="ECO:0000256" key="1">
    <source>
        <dbReference type="SAM" id="Coils"/>
    </source>
</evidence>
<reference evidence="3 4" key="1">
    <citation type="journal article" date="2023" name="Plants (Basel)">
        <title>Bridging the Gap: Combining Genomics and Transcriptomics Approaches to Understand Stylosanthes scabra, an Orphan Legume from the Brazilian Caatinga.</title>
        <authorList>
            <person name="Ferreira-Neto J.R.C."/>
            <person name="da Silva M.D."/>
            <person name="Binneck E."/>
            <person name="de Melo N.F."/>
            <person name="da Silva R.H."/>
            <person name="de Melo A.L.T.M."/>
            <person name="Pandolfi V."/>
            <person name="Bustamante F.O."/>
            <person name="Brasileiro-Vidal A.C."/>
            <person name="Benko-Iseppon A.M."/>
        </authorList>
    </citation>
    <scope>NUCLEOTIDE SEQUENCE [LARGE SCALE GENOMIC DNA]</scope>
    <source>
        <tissue evidence="3">Leaves</tissue>
    </source>
</reference>
<organism evidence="3 4">
    <name type="scientific">Stylosanthes scabra</name>
    <dbReference type="NCBI Taxonomy" id="79078"/>
    <lineage>
        <taxon>Eukaryota</taxon>
        <taxon>Viridiplantae</taxon>
        <taxon>Streptophyta</taxon>
        <taxon>Embryophyta</taxon>
        <taxon>Tracheophyta</taxon>
        <taxon>Spermatophyta</taxon>
        <taxon>Magnoliopsida</taxon>
        <taxon>eudicotyledons</taxon>
        <taxon>Gunneridae</taxon>
        <taxon>Pentapetalae</taxon>
        <taxon>rosids</taxon>
        <taxon>fabids</taxon>
        <taxon>Fabales</taxon>
        <taxon>Fabaceae</taxon>
        <taxon>Papilionoideae</taxon>
        <taxon>50 kb inversion clade</taxon>
        <taxon>dalbergioids sensu lato</taxon>
        <taxon>Dalbergieae</taxon>
        <taxon>Pterocarpus clade</taxon>
        <taxon>Stylosanthes</taxon>
    </lineage>
</organism>
<dbReference type="EMBL" id="JASCZI010211490">
    <property type="protein sequence ID" value="MED6193024.1"/>
    <property type="molecule type" value="Genomic_DNA"/>
</dbReference>
<gene>
    <name evidence="3" type="ORF">PIB30_015228</name>
</gene>
<feature type="region of interest" description="Disordered" evidence="2">
    <location>
        <begin position="236"/>
        <end position="256"/>
    </location>
</feature>
<evidence type="ECO:0000256" key="2">
    <source>
        <dbReference type="SAM" id="MobiDB-lite"/>
    </source>
</evidence>
<feature type="coiled-coil region" evidence="1">
    <location>
        <begin position="21"/>
        <end position="48"/>
    </location>
</feature>
<accession>A0ABU6X4H5</accession>
<feature type="region of interest" description="Disordered" evidence="2">
    <location>
        <begin position="145"/>
        <end position="195"/>
    </location>
</feature>
<keyword evidence="4" id="KW-1185">Reference proteome</keyword>
<proteinExistence type="predicted"/>
<feature type="compositionally biased region" description="Polar residues" evidence="2">
    <location>
        <begin position="145"/>
        <end position="160"/>
    </location>
</feature>
<protein>
    <submittedName>
        <fullName evidence="3">Uncharacterized protein</fullName>
    </submittedName>
</protein>
<feature type="compositionally biased region" description="Basic and acidic residues" evidence="2">
    <location>
        <begin position="185"/>
        <end position="194"/>
    </location>
</feature>